<evidence type="ECO:0000256" key="9">
    <source>
        <dbReference type="ARBA" id="ARBA00034808"/>
    </source>
</evidence>
<dbReference type="InParanoid" id="D8TXZ3"/>
<evidence type="ECO:0000313" key="11">
    <source>
        <dbReference type="EMBL" id="EFJ47726.1"/>
    </source>
</evidence>
<name>D8TXZ3_VOLCA</name>
<gene>
    <name evidence="11" type="ORF">VOLCADRAFT_117801</name>
</gene>
<dbReference type="GO" id="GO:0043138">
    <property type="term" value="F:3'-5' DNA helicase activity"/>
    <property type="evidence" value="ECO:0007669"/>
    <property type="project" value="UniProtKB-EC"/>
</dbReference>
<dbReference type="KEGG" id="vcn:VOLCADRAFT_117801"/>
<dbReference type="Pfam" id="PF00271">
    <property type="entry name" value="Helicase_C"/>
    <property type="match status" value="1"/>
</dbReference>
<dbReference type="GO" id="GO:0005524">
    <property type="term" value="F:ATP binding"/>
    <property type="evidence" value="ECO:0007669"/>
    <property type="project" value="UniProtKB-KW"/>
</dbReference>
<dbReference type="SUPFAM" id="SSF52540">
    <property type="entry name" value="P-loop containing nucleoside triphosphate hydrolases"/>
    <property type="match status" value="2"/>
</dbReference>
<dbReference type="InterPro" id="IPR014001">
    <property type="entry name" value="Helicase_ATP-bd"/>
</dbReference>
<evidence type="ECO:0000256" key="6">
    <source>
        <dbReference type="ARBA" id="ARBA00023125"/>
    </source>
</evidence>
<reference evidence="11 12" key="1">
    <citation type="journal article" date="2010" name="Science">
        <title>Genomic analysis of organismal complexity in the multicellular green alga Volvox carteri.</title>
        <authorList>
            <person name="Prochnik S.E."/>
            <person name="Umen J."/>
            <person name="Nedelcu A.M."/>
            <person name="Hallmann A."/>
            <person name="Miller S.M."/>
            <person name="Nishii I."/>
            <person name="Ferris P."/>
            <person name="Kuo A."/>
            <person name="Mitros T."/>
            <person name="Fritz-Laylin L.K."/>
            <person name="Hellsten U."/>
            <person name="Chapman J."/>
            <person name="Simakov O."/>
            <person name="Rensing S.A."/>
            <person name="Terry A."/>
            <person name="Pangilinan J."/>
            <person name="Kapitonov V."/>
            <person name="Jurka J."/>
            <person name="Salamov A."/>
            <person name="Shapiro H."/>
            <person name="Schmutz J."/>
            <person name="Grimwood J."/>
            <person name="Lindquist E."/>
            <person name="Lucas S."/>
            <person name="Grigoriev I.V."/>
            <person name="Schmitt R."/>
            <person name="Kirk D."/>
            <person name="Rokhsar D.S."/>
        </authorList>
    </citation>
    <scope>NUCLEOTIDE SEQUENCE [LARGE SCALE GENOMIC DNA]</scope>
    <source>
        <strain evidence="12">f. Nagariensis / Eve</strain>
    </source>
</reference>
<accession>D8TXZ3</accession>
<keyword evidence="4" id="KW-0347">Helicase</keyword>
<dbReference type="GeneID" id="9615441"/>
<dbReference type="InterPro" id="IPR004589">
    <property type="entry name" value="DNA_helicase_ATP-dep_RecQ"/>
</dbReference>
<evidence type="ECO:0000256" key="4">
    <source>
        <dbReference type="ARBA" id="ARBA00022806"/>
    </source>
</evidence>
<sequence length="327" mass="36241">MHQEPLTAYFPSARPLDILEEYWGYSQFRFCQEQVINNILEGNDCLVVMPTGGGKSICYQIPPLVLDRVCIVVSPLISLMEDQVAALNARRLSAAFLGSAQNSRQVKDDAWTGKYQFLYLTPELATSSGPALASLHKRRGIALVAIDEAHCVSEWGHDFRPDYRRLGTLRDALPGVPIVALTATATPRVREDIVRNLGMHRGAGRFVESFERTNLHFAVRQKTSVAEAASELKEAAARNRGQRGGVKRCKPLALAVLQVPSTLIYALTTKEVDEIATYLNQPTVLNGRAGRYHAKMTPKERREAHTAFMRDDLDVLVASVAYGKCFA</sequence>
<dbReference type="EMBL" id="GL378343">
    <property type="protein sequence ID" value="EFJ47726.1"/>
    <property type="molecule type" value="Genomic_DNA"/>
</dbReference>
<dbReference type="Gene3D" id="3.40.50.300">
    <property type="entry name" value="P-loop containing nucleotide triphosphate hydrolases"/>
    <property type="match status" value="2"/>
</dbReference>
<keyword evidence="5" id="KW-0067">ATP-binding</keyword>
<dbReference type="AlphaFoldDB" id="D8TXZ3"/>
<dbReference type="PANTHER" id="PTHR13710:SF120">
    <property type="entry name" value="BIFUNCTIONAL 3'-5' EXONUCLEASE_ATP-DEPENDENT HELICASE WRN"/>
    <property type="match status" value="1"/>
</dbReference>
<dbReference type="STRING" id="3068.D8TXZ3"/>
<keyword evidence="3" id="KW-0378">Hydrolase</keyword>
<dbReference type="GO" id="GO:0003677">
    <property type="term" value="F:DNA binding"/>
    <property type="evidence" value="ECO:0007669"/>
    <property type="project" value="UniProtKB-KW"/>
</dbReference>
<dbReference type="InterPro" id="IPR011545">
    <property type="entry name" value="DEAD/DEAH_box_helicase_dom"/>
</dbReference>
<dbReference type="GO" id="GO:0005737">
    <property type="term" value="C:cytoplasm"/>
    <property type="evidence" value="ECO:0007669"/>
    <property type="project" value="TreeGrafter"/>
</dbReference>
<keyword evidence="2" id="KW-0547">Nucleotide-binding</keyword>
<dbReference type="eggNOG" id="KOG0351">
    <property type="taxonomic scope" value="Eukaryota"/>
</dbReference>
<comment type="similarity">
    <text evidence="1">Belongs to the helicase family. RecQ subfamily.</text>
</comment>
<dbReference type="EC" id="5.6.2.4" evidence="9"/>
<evidence type="ECO:0000256" key="5">
    <source>
        <dbReference type="ARBA" id="ARBA00022840"/>
    </source>
</evidence>
<keyword evidence="7" id="KW-0413">Isomerase</keyword>
<dbReference type="InterPro" id="IPR027417">
    <property type="entry name" value="P-loop_NTPase"/>
</dbReference>
<proteinExistence type="inferred from homology"/>
<evidence type="ECO:0000256" key="1">
    <source>
        <dbReference type="ARBA" id="ARBA00005446"/>
    </source>
</evidence>
<dbReference type="CDD" id="cd17920">
    <property type="entry name" value="DEXHc_RecQ"/>
    <property type="match status" value="1"/>
</dbReference>
<dbReference type="Proteomes" id="UP000001058">
    <property type="component" value="Unassembled WGS sequence"/>
</dbReference>
<evidence type="ECO:0000259" key="10">
    <source>
        <dbReference type="PROSITE" id="PS51192"/>
    </source>
</evidence>
<dbReference type="FunFam" id="3.40.50.300:FF:000296">
    <property type="entry name" value="ATP-dependent DNA helicase RecQ"/>
    <property type="match status" value="1"/>
</dbReference>
<comment type="catalytic activity">
    <reaction evidence="8">
        <text>Couples ATP hydrolysis with the unwinding of duplex DNA by translocating in the 3'-5' direction.</text>
        <dbReference type="EC" id="5.6.2.4"/>
    </reaction>
</comment>
<dbReference type="OrthoDB" id="10261556at2759"/>
<evidence type="ECO:0000313" key="12">
    <source>
        <dbReference type="Proteomes" id="UP000001058"/>
    </source>
</evidence>
<dbReference type="NCBIfam" id="TIGR00614">
    <property type="entry name" value="recQ_fam"/>
    <property type="match status" value="1"/>
</dbReference>
<organism evidence="12">
    <name type="scientific">Volvox carteri f. nagariensis</name>
    <dbReference type="NCBI Taxonomy" id="3068"/>
    <lineage>
        <taxon>Eukaryota</taxon>
        <taxon>Viridiplantae</taxon>
        <taxon>Chlorophyta</taxon>
        <taxon>core chlorophytes</taxon>
        <taxon>Chlorophyceae</taxon>
        <taxon>CS clade</taxon>
        <taxon>Chlamydomonadales</taxon>
        <taxon>Volvocaceae</taxon>
        <taxon>Volvox</taxon>
    </lineage>
</organism>
<dbReference type="PANTHER" id="PTHR13710">
    <property type="entry name" value="DNA HELICASE RECQ FAMILY MEMBER"/>
    <property type="match status" value="1"/>
</dbReference>
<keyword evidence="12" id="KW-1185">Reference proteome</keyword>
<evidence type="ECO:0000256" key="3">
    <source>
        <dbReference type="ARBA" id="ARBA00022801"/>
    </source>
</evidence>
<dbReference type="GO" id="GO:0009378">
    <property type="term" value="F:four-way junction helicase activity"/>
    <property type="evidence" value="ECO:0007669"/>
    <property type="project" value="TreeGrafter"/>
</dbReference>
<dbReference type="SMART" id="SM00487">
    <property type="entry name" value="DEXDc"/>
    <property type="match status" value="1"/>
</dbReference>
<dbReference type="GO" id="GO:0005694">
    <property type="term" value="C:chromosome"/>
    <property type="evidence" value="ECO:0007669"/>
    <property type="project" value="TreeGrafter"/>
</dbReference>
<dbReference type="InterPro" id="IPR001650">
    <property type="entry name" value="Helicase_C-like"/>
</dbReference>
<evidence type="ECO:0000256" key="2">
    <source>
        <dbReference type="ARBA" id="ARBA00022741"/>
    </source>
</evidence>
<evidence type="ECO:0000256" key="7">
    <source>
        <dbReference type="ARBA" id="ARBA00023235"/>
    </source>
</evidence>
<dbReference type="GO" id="GO:0016787">
    <property type="term" value="F:hydrolase activity"/>
    <property type="evidence" value="ECO:0007669"/>
    <property type="project" value="UniProtKB-KW"/>
</dbReference>
<dbReference type="GO" id="GO:0005634">
    <property type="term" value="C:nucleus"/>
    <property type="evidence" value="ECO:0007669"/>
    <property type="project" value="TreeGrafter"/>
</dbReference>
<feature type="domain" description="Helicase ATP-binding" evidence="10">
    <location>
        <begin position="36"/>
        <end position="203"/>
    </location>
</feature>
<dbReference type="RefSeq" id="XP_002951197.1">
    <property type="nucleotide sequence ID" value="XM_002951151.1"/>
</dbReference>
<keyword evidence="6" id="KW-0238">DNA-binding</keyword>
<dbReference type="PROSITE" id="PS51192">
    <property type="entry name" value="HELICASE_ATP_BIND_1"/>
    <property type="match status" value="1"/>
</dbReference>
<evidence type="ECO:0000256" key="8">
    <source>
        <dbReference type="ARBA" id="ARBA00034617"/>
    </source>
</evidence>
<protein>
    <recommendedName>
        <fullName evidence="9">DNA 3'-5' helicase</fullName>
        <ecNumber evidence="9">5.6.2.4</ecNumber>
    </recommendedName>
</protein>
<dbReference type="GO" id="GO:0000724">
    <property type="term" value="P:double-strand break repair via homologous recombination"/>
    <property type="evidence" value="ECO:0007669"/>
    <property type="project" value="TreeGrafter"/>
</dbReference>
<dbReference type="Pfam" id="PF00270">
    <property type="entry name" value="DEAD"/>
    <property type="match status" value="1"/>
</dbReference>